<dbReference type="Gene3D" id="2.40.50.100">
    <property type="match status" value="1"/>
</dbReference>
<dbReference type="PANTHER" id="PTHR30158">
    <property type="entry name" value="ACRA/E-RELATED COMPONENT OF DRUG EFFLUX TRANSPORTER"/>
    <property type="match status" value="1"/>
</dbReference>
<dbReference type="GO" id="GO:0030313">
    <property type="term" value="C:cell envelope"/>
    <property type="evidence" value="ECO:0007669"/>
    <property type="project" value="UniProtKB-SubCell"/>
</dbReference>
<evidence type="ECO:0000259" key="5">
    <source>
        <dbReference type="Pfam" id="PF25917"/>
    </source>
</evidence>
<dbReference type="InterPro" id="IPR058624">
    <property type="entry name" value="MdtA-like_HH"/>
</dbReference>
<dbReference type="InterPro" id="IPR006143">
    <property type="entry name" value="RND_pump_MFP"/>
</dbReference>
<dbReference type="Pfam" id="PF25944">
    <property type="entry name" value="Beta-barrel_RND"/>
    <property type="match status" value="1"/>
</dbReference>
<feature type="domain" description="Multidrug resistance protein MdtA-like barrel-sandwich hybrid" evidence="5">
    <location>
        <begin position="61"/>
        <end position="202"/>
    </location>
</feature>
<feature type="domain" description="Multidrug resistance protein MdtA-like alpha-helical hairpin" evidence="4">
    <location>
        <begin position="101"/>
        <end position="170"/>
    </location>
</feature>
<feature type="region of interest" description="Disordered" evidence="3">
    <location>
        <begin position="324"/>
        <end position="360"/>
    </location>
</feature>
<evidence type="ECO:0000313" key="7">
    <source>
        <dbReference type="EMBL" id="AQT43132.1"/>
    </source>
</evidence>
<dbReference type="Gene3D" id="2.40.420.20">
    <property type="match status" value="1"/>
</dbReference>
<dbReference type="Proteomes" id="UP000189660">
    <property type="component" value="Chromosome"/>
</dbReference>
<gene>
    <name evidence="7" type="ORF">BBC0178_016780</name>
</gene>
<sequence>MTLLRKISAALFVGVLSFGLVACGKQEKHMPPPSQASGKVIHQAEVPLNYEYAARVVAYRETEVRARVGGILLHRNFVEGSEVKQGDILFEIDPDKYEAAVASARAQVAQAQANYDQSVRDADRAEELVKQKVQSTSLRDQAFAKRDADEATLMQAKAELRTAELNLEYTKVAAPISGLTSREAVSEGSLIGTDPTSSLLTTITQLDPIYVNFSFADGEYDQIRHLMDEMQKRGEKIDNLKVTVRLGEGVDYPEQGTVDFTSPTIDKQTGTLGARAVIANPDRRLVPGMFVRVTVTGIKLANAMTIPESALIQNSSGQFVYLLKKPEPPKADPNAPKGAEAQAPAATNGGDAGKGQPQKPAGRLMVVEQRPVKAVRKMQNGDWLIDSAEFDSKDKNKIVQGLRDGDEVVTEGQVYIEQGLMRVPEGKSLMVNVTDDAPQQAPNGGNAKASGPAQ</sequence>
<feature type="coiled-coil region" evidence="2">
    <location>
        <begin position="101"/>
        <end position="166"/>
    </location>
</feature>
<protein>
    <submittedName>
        <fullName evidence="7">Membrane fusion protein, multidrug efflux system</fullName>
    </submittedName>
</protein>
<proteinExistence type="inferred from homology"/>
<dbReference type="InterPro" id="IPR058626">
    <property type="entry name" value="MdtA-like_b-barrel"/>
</dbReference>
<evidence type="ECO:0000256" key="1">
    <source>
        <dbReference type="ARBA" id="ARBA00009477"/>
    </source>
</evidence>
<dbReference type="Pfam" id="PF25917">
    <property type="entry name" value="BSH_RND"/>
    <property type="match status" value="1"/>
</dbReference>
<dbReference type="GO" id="GO:0046677">
    <property type="term" value="P:response to antibiotic"/>
    <property type="evidence" value="ECO:0007669"/>
    <property type="project" value="TreeGrafter"/>
</dbReference>
<dbReference type="PROSITE" id="PS51257">
    <property type="entry name" value="PROKAR_LIPOPROTEIN"/>
    <property type="match status" value="1"/>
</dbReference>
<dbReference type="KEGG" id="bapa:BBC0178_016780"/>
<dbReference type="AlphaFoldDB" id="A0A1U9MC85"/>
<dbReference type="Pfam" id="PF25876">
    <property type="entry name" value="HH_MFP_RND"/>
    <property type="match status" value="1"/>
</dbReference>
<dbReference type="SUPFAM" id="SSF111369">
    <property type="entry name" value="HlyD-like secretion proteins"/>
    <property type="match status" value="1"/>
</dbReference>
<dbReference type="EMBL" id="CP015820">
    <property type="protein sequence ID" value="AQT43132.1"/>
    <property type="molecule type" value="Genomic_DNA"/>
</dbReference>
<evidence type="ECO:0000256" key="2">
    <source>
        <dbReference type="SAM" id="Coils"/>
    </source>
</evidence>
<dbReference type="NCBIfam" id="TIGR01730">
    <property type="entry name" value="RND_mfp"/>
    <property type="match status" value="1"/>
</dbReference>
<name>A0A1U9MC85_9HYPH</name>
<dbReference type="Gene3D" id="2.40.30.170">
    <property type="match status" value="1"/>
</dbReference>
<feature type="domain" description="Multidrug resistance protein MdtA-like beta-barrel" evidence="6">
    <location>
        <begin position="208"/>
        <end position="295"/>
    </location>
</feature>
<evidence type="ECO:0000256" key="3">
    <source>
        <dbReference type="SAM" id="MobiDB-lite"/>
    </source>
</evidence>
<keyword evidence="2" id="KW-0175">Coiled coil</keyword>
<comment type="similarity">
    <text evidence="1">Belongs to the membrane fusion protein (MFP) (TC 8.A.1) family.</text>
</comment>
<feature type="region of interest" description="Disordered" evidence="3">
    <location>
        <begin position="435"/>
        <end position="454"/>
    </location>
</feature>
<evidence type="ECO:0000313" key="8">
    <source>
        <dbReference type="Proteomes" id="UP000189660"/>
    </source>
</evidence>
<dbReference type="Gene3D" id="1.10.287.470">
    <property type="entry name" value="Helix hairpin bin"/>
    <property type="match status" value="1"/>
</dbReference>
<organism evidence="7 8">
    <name type="scientific">Bartonella apihabitans</name>
    <dbReference type="NCBI Taxonomy" id="2750929"/>
    <lineage>
        <taxon>Bacteria</taxon>
        <taxon>Pseudomonadati</taxon>
        <taxon>Pseudomonadota</taxon>
        <taxon>Alphaproteobacteria</taxon>
        <taxon>Hyphomicrobiales</taxon>
        <taxon>Bartonellaceae</taxon>
        <taxon>Bartonella</taxon>
    </lineage>
</organism>
<reference evidence="7 8" key="1">
    <citation type="submission" date="2016-11" db="EMBL/GenBank/DDBJ databases">
        <title>Comparative genomics of Bartonella apis.</title>
        <authorList>
            <person name="Engel P."/>
        </authorList>
    </citation>
    <scope>NUCLEOTIDE SEQUENCE [LARGE SCALE GENOMIC DNA]</scope>
    <source>
        <strain evidence="7 8">BBC0178</strain>
    </source>
</reference>
<evidence type="ECO:0000259" key="6">
    <source>
        <dbReference type="Pfam" id="PF25944"/>
    </source>
</evidence>
<dbReference type="GO" id="GO:0005886">
    <property type="term" value="C:plasma membrane"/>
    <property type="evidence" value="ECO:0007669"/>
    <property type="project" value="TreeGrafter"/>
</dbReference>
<accession>A0A1U9MC85</accession>
<dbReference type="OrthoDB" id="9816569at2"/>
<evidence type="ECO:0000259" key="4">
    <source>
        <dbReference type="Pfam" id="PF25876"/>
    </source>
</evidence>
<dbReference type="GO" id="GO:0022857">
    <property type="term" value="F:transmembrane transporter activity"/>
    <property type="evidence" value="ECO:0007669"/>
    <property type="project" value="InterPro"/>
</dbReference>
<dbReference type="RefSeq" id="WP_077972248.1">
    <property type="nucleotide sequence ID" value="NZ_CP015820.1"/>
</dbReference>
<keyword evidence="8" id="KW-1185">Reference proteome</keyword>
<dbReference type="InterPro" id="IPR058625">
    <property type="entry name" value="MdtA-like_BSH"/>
</dbReference>
<feature type="compositionally biased region" description="Low complexity" evidence="3">
    <location>
        <begin position="335"/>
        <end position="346"/>
    </location>
</feature>